<dbReference type="Gene3D" id="1.10.150.130">
    <property type="match status" value="1"/>
</dbReference>
<dbReference type="InterPro" id="IPR025269">
    <property type="entry name" value="SAM-like_dom"/>
</dbReference>
<keyword evidence="1" id="KW-0238">DNA-binding</keyword>
<proteinExistence type="predicted"/>
<evidence type="ECO:0000313" key="4">
    <source>
        <dbReference type="Proteomes" id="UP000548326"/>
    </source>
</evidence>
<dbReference type="Pfam" id="PF13102">
    <property type="entry name" value="Phage_int_SAM_5"/>
    <property type="match status" value="1"/>
</dbReference>
<name>A0A841JS43_9SPHI</name>
<dbReference type="RefSeq" id="WP_183589392.1">
    <property type="nucleotide sequence ID" value="NZ_JACHCA010000016.1"/>
</dbReference>
<dbReference type="InterPro" id="IPR010998">
    <property type="entry name" value="Integrase_recombinase_N"/>
</dbReference>
<feature type="domain" description="Phage integrase SAM-like" evidence="2">
    <location>
        <begin position="98"/>
        <end position="159"/>
    </location>
</feature>
<reference evidence="3 4" key="1">
    <citation type="submission" date="2020-08" db="EMBL/GenBank/DDBJ databases">
        <title>Genomic Encyclopedia of Type Strains, Phase IV (KMG-V): Genome sequencing to study the core and pangenomes of soil and plant-associated prokaryotes.</title>
        <authorList>
            <person name="Whitman W."/>
        </authorList>
    </citation>
    <scope>NUCLEOTIDE SEQUENCE [LARGE SCALE GENOMIC DNA]</scope>
    <source>
        <strain evidence="3 4">MP601</strain>
    </source>
</reference>
<dbReference type="AlphaFoldDB" id="A0A841JS43"/>
<dbReference type="EMBL" id="JACHCA010000016">
    <property type="protein sequence ID" value="MBB6130671.1"/>
    <property type="molecule type" value="Genomic_DNA"/>
</dbReference>
<gene>
    <name evidence="3" type="ORF">HDF22_004814</name>
</gene>
<dbReference type="GO" id="GO:0003677">
    <property type="term" value="F:DNA binding"/>
    <property type="evidence" value="ECO:0007669"/>
    <property type="project" value="UniProtKB-KW"/>
</dbReference>
<comment type="caution">
    <text evidence="3">The sequence shown here is derived from an EMBL/GenBank/DDBJ whole genome shotgun (WGS) entry which is preliminary data.</text>
</comment>
<accession>A0A841JS43</accession>
<evidence type="ECO:0000313" key="3">
    <source>
        <dbReference type="EMBL" id="MBB6130671.1"/>
    </source>
</evidence>
<protein>
    <recommendedName>
        <fullName evidence="2">Phage integrase SAM-like domain-containing protein</fullName>
    </recommendedName>
</protein>
<organism evidence="3 4">
    <name type="scientific">Mucilaginibacter lappiensis</name>
    <dbReference type="NCBI Taxonomy" id="354630"/>
    <lineage>
        <taxon>Bacteria</taxon>
        <taxon>Pseudomonadati</taxon>
        <taxon>Bacteroidota</taxon>
        <taxon>Sphingobacteriia</taxon>
        <taxon>Sphingobacteriales</taxon>
        <taxon>Sphingobacteriaceae</taxon>
        <taxon>Mucilaginibacter</taxon>
    </lineage>
</organism>
<sequence length="207" mass="24178">MATLSPKVFKHHKRSDETYNVKICISHKSERAYLDTEHYVSEKKLSKSLKIKDLFISKLLNETLDDYREEFSKLGKKLALYTVNDLKDHLLKSDEAIDFLKFCQLHIDQLKVNGQTRSASSYNTVKNSLEDFFKRKAVPVEEITVRTLYAYERYLRAIEKWKGRISSVKLIPSKLKEYQMLACITISGTLDGCFLRRCPTTINRLWA</sequence>
<evidence type="ECO:0000256" key="1">
    <source>
        <dbReference type="ARBA" id="ARBA00023125"/>
    </source>
</evidence>
<dbReference type="Proteomes" id="UP000548326">
    <property type="component" value="Unassembled WGS sequence"/>
</dbReference>
<evidence type="ECO:0000259" key="2">
    <source>
        <dbReference type="Pfam" id="PF13102"/>
    </source>
</evidence>